<dbReference type="Pfam" id="PF06013">
    <property type="entry name" value="WXG100"/>
    <property type="match status" value="1"/>
</dbReference>
<evidence type="ECO:0000313" key="1">
    <source>
        <dbReference type="EMBL" id="RJO76639.1"/>
    </source>
</evidence>
<dbReference type="AlphaFoldDB" id="A0A3A4K6E9"/>
<accession>A0A3A4K6E9</accession>
<dbReference type="InterPro" id="IPR036689">
    <property type="entry name" value="ESAT-6-like_sf"/>
</dbReference>
<dbReference type="Proteomes" id="UP000266677">
    <property type="component" value="Unassembled WGS sequence"/>
</dbReference>
<sequence>MTGCSAMSRSDVLRVVVLVAVAVAIAAGCGREVSGTGSDGAFRGRGVSRNTGHNPLGKQEVGMVASSTEFAMVPESVRGAGEFIVATAQALMEGFRAADAEVRGLRASWRGTAADAYGAGWEQVHRGALAAFDALKELATALGACAEAVAAVDARRAEVQRNYMSSLVLP</sequence>
<name>A0A3A4K6E9_9NOCA</name>
<dbReference type="SUPFAM" id="SSF140453">
    <property type="entry name" value="EsxAB dimer-like"/>
    <property type="match status" value="1"/>
</dbReference>
<gene>
    <name evidence="1" type="ORF">D5S18_10200</name>
</gene>
<comment type="caution">
    <text evidence="1">The sequence shown here is derived from an EMBL/GenBank/DDBJ whole genome shotgun (WGS) entry which is preliminary data.</text>
</comment>
<organism evidence="1 2">
    <name type="scientific">Nocardia panacis</name>
    <dbReference type="NCBI Taxonomy" id="2340916"/>
    <lineage>
        <taxon>Bacteria</taxon>
        <taxon>Bacillati</taxon>
        <taxon>Actinomycetota</taxon>
        <taxon>Actinomycetes</taxon>
        <taxon>Mycobacteriales</taxon>
        <taxon>Nocardiaceae</taxon>
        <taxon>Nocardia</taxon>
    </lineage>
</organism>
<keyword evidence="2" id="KW-1185">Reference proteome</keyword>
<dbReference type="EMBL" id="QZFU01000016">
    <property type="protein sequence ID" value="RJO76639.1"/>
    <property type="molecule type" value="Genomic_DNA"/>
</dbReference>
<proteinExistence type="predicted"/>
<evidence type="ECO:0000313" key="2">
    <source>
        <dbReference type="Proteomes" id="UP000266677"/>
    </source>
</evidence>
<protein>
    <submittedName>
        <fullName evidence="1">WXG100 family type VII secretion target</fullName>
    </submittedName>
</protein>
<dbReference type="InterPro" id="IPR010310">
    <property type="entry name" value="T7SS_ESAT-6-like"/>
</dbReference>
<dbReference type="Gene3D" id="1.10.287.1060">
    <property type="entry name" value="ESAT-6-like"/>
    <property type="match status" value="1"/>
</dbReference>
<reference evidence="1 2" key="1">
    <citation type="submission" date="2018-09" db="EMBL/GenBank/DDBJ databases">
        <title>YIM PH21274 draft genome.</title>
        <authorList>
            <person name="Miao C."/>
        </authorList>
    </citation>
    <scope>NUCLEOTIDE SEQUENCE [LARGE SCALE GENOMIC DNA]</scope>
    <source>
        <strain evidence="1 2">YIM PH 21724</strain>
    </source>
</reference>